<dbReference type="InterPro" id="IPR006175">
    <property type="entry name" value="YjgF/YER057c/UK114"/>
</dbReference>
<gene>
    <name evidence="1" type="ORF">QBC38DRAFT_378334</name>
</gene>
<accession>A0AAN6YQ66</accession>
<dbReference type="CDD" id="cd06152">
    <property type="entry name" value="YjgF_YER057c_UK114_like_4"/>
    <property type="match status" value="1"/>
</dbReference>
<dbReference type="InterPro" id="IPR035959">
    <property type="entry name" value="RutC-like_sf"/>
</dbReference>
<proteinExistence type="predicted"/>
<dbReference type="Proteomes" id="UP001301958">
    <property type="component" value="Unassembled WGS sequence"/>
</dbReference>
<dbReference type="PANTHER" id="PTHR43857:SF1">
    <property type="entry name" value="YJGH FAMILY PROTEIN"/>
    <property type="match status" value="1"/>
</dbReference>
<dbReference type="Pfam" id="PF01042">
    <property type="entry name" value="Ribonuc_L-PSP"/>
    <property type="match status" value="1"/>
</dbReference>
<protein>
    <submittedName>
        <fullName evidence="1">Endoribonuclease L-PSP/chorismate mutase-like protein</fullName>
    </submittedName>
</protein>
<dbReference type="EMBL" id="MU865640">
    <property type="protein sequence ID" value="KAK4220787.1"/>
    <property type="molecule type" value="Genomic_DNA"/>
</dbReference>
<evidence type="ECO:0000313" key="2">
    <source>
        <dbReference type="Proteomes" id="UP001301958"/>
    </source>
</evidence>
<dbReference type="PANTHER" id="PTHR43857">
    <property type="entry name" value="BLR7761 PROTEIN"/>
    <property type="match status" value="1"/>
</dbReference>
<reference evidence="1" key="2">
    <citation type="submission" date="2023-05" db="EMBL/GenBank/DDBJ databases">
        <authorList>
            <consortium name="Lawrence Berkeley National Laboratory"/>
            <person name="Steindorff A."/>
            <person name="Hensen N."/>
            <person name="Bonometti L."/>
            <person name="Westerberg I."/>
            <person name="Brannstrom I.O."/>
            <person name="Guillou S."/>
            <person name="Cros-Aarteil S."/>
            <person name="Calhoun S."/>
            <person name="Haridas S."/>
            <person name="Kuo A."/>
            <person name="Mondo S."/>
            <person name="Pangilinan J."/>
            <person name="Riley R."/>
            <person name="Labutti K."/>
            <person name="Andreopoulos B."/>
            <person name="Lipzen A."/>
            <person name="Chen C."/>
            <person name="Yanf M."/>
            <person name="Daum C."/>
            <person name="Ng V."/>
            <person name="Clum A."/>
            <person name="Ohm R."/>
            <person name="Martin F."/>
            <person name="Silar P."/>
            <person name="Natvig D."/>
            <person name="Lalanne C."/>
            <person name="Gautier V."/>
            <person name="Ament-Velasquez S.L."/>
            <person name="Kruys A."/>
            <person name="Hutchinson M.I."/>
            <person name="Powell A.J."/>
            <person name="Barry K."/>
            <person name="Miller A.N."/>
            <person name="Grigoriev I.V."/>
            <person name="Debuchy R."/>
            <person name="Gladieux P."/>
            <person name="Thoren M.H."/>
            <person name="Johannesson H."/>
        </authorList>
    </citation>
    <scope>NUCLEOTIDE SEQUENCE</scope>
    <source>
        <strain evidence="1">CBS 990.96</strain>
    </source>
</reference>
<dbReference type="SUPFAM" id="SSF55298">
    <property type="entry name" value="YjgF-like"/>
    <property type="match status" value="1"/>
</dbReference>
<reference evidence="1" key="1">
    <citation type="journal article" date="2023" name="Mol. Phylogenet. Evol.">
        <title>Genome-scale phylogeny and comparative genomics of the fungal order Sordariales.</title>
        <authorList>
            <person name="Hensen N."/>
            <person name="Bonometti L."/>
            <person name="Westerberg I."/>
            <person name="Brannstrom I.O."/>
            <person name="Guillou S."/>
            <person name="Cros-Aarteil S."/>
            <person name="Calhoun S."/>
            <person name="Haridas S."/>
            <person name="Kuo A."/>
            <person name="Mondo S."/>
            <person name="Pangilinan J."/>
            <person name="Riley R."/>
            <person name="LaButti K."/>
            <person name="Andreopoulos B."/>
            <person name="Lipzen A."/>
            <person name="Chen C."/>
            <person name="Yan M."/>
            <person name="Daum C."/>
            <person name="Ng V."/>
            <person name="Clum A."/>
            <person name="Steindorff A."/>
            <person name="Ohm R.A."/>
            <person name="Martin F."/>
            <person name="Silar P."/>
            <person name="Natvig D.O."/>
            <person name="Lalanne C."/>
            <person name="Gautier V."/>
            <person name="Ament-Velasquez S.L."/>
            <person name="Kruys A."/>
            <person name="Hutchinson M.I."/>
            <person name="Powell A.J."/>
            <person name="Barry K."/>
            <person name="Miller A.N."/>
            <person name="Grigoriev I.V."/>
            <person name="Debuchy R."/>
            <person name="Gladieux P."/>
            <person name="Hiltunen Thoren M."/>
            <person name="Johannesson H."/>
        </authorList>
    </citation>
    <scope>NUCLEOTIDE SEQUENCE</scope>
    <source>
        <strain evidence="1">CBS 990.96</strain>
    </source>
</reference>
<organism evidence="1 2">
    <name type="scientific">Podospora fimiseda</name>
    <dbReference type="NCBI Taxonomy" id="252190"/>
    <lineage>
        <taxon>Eukaryota</taxon>
        <taxon>Fungi</taxon>
        <taxon>Dikarya</taxon>
        <taxon>Ascomycota</taxon>
        <taxon>Pezizomycotina</taxon>
        <taxon>Sordariomycetes</taxon>
        <taxon>Sordariomycetidae</taxon>
        <taxon>Sordariales</taxon>
        <taxon>Podosporaceae</taxon>
        <taxon>Podospora</taxon>
    </lineage>
</organism>
<sequence>MSHLSCFNYKGFGEAKRNELWYSQAIRVGDKIECAGQGGWDPETQEVKKDISEEIDQAFSNVDLALKTAGGKGWCQVYKINIYLTVIDEVVVGALVRNLQQWMPDHQPVMTAVGVNALGLEGMRVEVEVAAHDPEGAEKHAAEKGAAK</sequence>
<dbReference type="AlphaFoldDB" id="A0AAN6YQ66"/>
<comment type="caution">
    <text evidence="1">The sequence shown here is derived from an EMBL/GenBank/DDBJ whole genome shotgun (WGS) entry which is preliminary data.</text>
</comment>
<name>A0AAN6YQ66_9PEZI</name>
<keyword evidence="2" id="KW-1185">Reference proteome</keyword>
<dbReference type="Gene3D" id="3.30.1330.40">
    <property type="entry name" value="RutC-like"/>
    <property type="match status" value="1"/>
</dbReference>
<evidence type="ECO:0000313" key="1">
    <source>
        <dbReference type="EMBL" id="KAK4220787.1"/>
    </source>
</evidence>